<dbReference type="SUPFAM" id="SSF55811">
    <property type="entry name" value="Nudix"/>
    <property type="match status" value="1"/>
</dbReference>
<dbReference type="EMBL" id="JBHRXI010000017">
    <property type="protein sequence ID" value="MFC3615756.1"/>
    <property type="molecule type" value="Genomic_DNA"/>
</dbReference>
<organism evidence="8 9">
    <name type="scientific">Lutimaribacter marinistellae</name>
    <dbReference type="NCBI Taxonomy" id="1820329"/>
    <lineage>
        <taxon>Bacteria</taxon>
        <taxon>Pseudomonadati</taxon>
        <taxon>Pseudomonadota</taxon>
        <taxon>Alphaproteobacteria</taxon>
        <taxon>Rhodobacterales</taxon>
        <taxon>Roseobacteraceae</taxon>
        <taxon>Lutimaribacter</taxon>
    </lineage>
</organism>
<evidence type="ECO:0000256" key="5">
    <source>
        <dbReference type="ARBA" id="ARBA00022842"/>
    </source>
</evidence>
<dbReference type="RefSeq" id="WP_386737024.1">
    <property type="nucleotide sequence ID" value="NZ_JBHRXI010000017.1"/>
</dbReference>
<evidence type="ECO:0000256" key="4">
    <source>
        <dbReference type="ARBA" id="ARBA00022801"/>
    </source>
</evidence>
<dbReference type="PROSITE" id="PS51462">
    <property type="entry name" value="NUDIX"/>
    <property type="match status" value="1"/>
</dbReference>
<keyword evidence="3" id="KW-0479">Metal-binding</keyword>
<keyword evidence="6" id="KW-0464">Manganese</keyword>
<dbReference type="PANTHER" id="PTHR12318:SF0">
    <property type="entry name" value="ACYL-COENZYME A DIPHOSPHATASE NUDT19"/>
    <property type="match status" value="1"/>
</dbReference>
<evidence type="ECO:0000256" key="6">
    <source>
        <dbReference type="ARBA" id="ARBA00023211"/>
    </source>
</evidence>
<dbReference type="Gene3D" id="3.90.79.10">
    <property type="entry name" value="Nucleoside Triphosphate Pyrophosphohydrolase"/>
    <property type="match status" value="1"/>
</dbReference>
<evidence type="ECO:0000256" key="3">
    <source>
        <dbReference type="ARBA" id="ARBA00022723"/>
    </source>
</evidence>
<evidence type="ECO:0000313" key="9">
    <source>
        <dbReference type="Proteomes" id="UP001595629"/>
    </source>
</evidence>
<gene>
    <name evidence="8" type="ORF">ACFORG_18530</name>
</gene>
<accession>A0ABV7TKE5</accession>
<protein>
    <submittedName>
        <fullName evidence="8">NUDIX domain-containing protein</fullName>
    </submittedName>
</protein>
<dbReference type="Proteomes" id="UP001595629">
    <property type="component" value="Unassembled WGS sequence"/>
</dbReference>
<dbReference type="InterPro" id="IPR039121">
    <property type="entry name" value="NUDT19"/>
</dbReference>
<feature type="domain" description="Nudix hydrolase" evidence="7">
    <location>
        <begin position="14"/>
        <end position="203"/>
    </location>
</feature>
<keyword evidence="4" id="KW-0378">Hydrolase</keyword>
<evidence type="ECO:0000313" key="8">
    <source>
        <dbReference type="EMBL" id="MFC3615756.1"/>
    </source>
</evidence>
<comment type="cofactor">
    <cofactor evidence="1">
        <name>Mn(2+)</name>
        <dbReference type="ChEBI" id="CHEBI:29035"/>
    </cofactor>
</comment>
<reference evidence="9" key="1">
    <citation type="journal article" date="2019" name="Int. J. Syst. Evol. Microbiol.">
        <title>The Global Catalogue of Microorganisms (GCM) 10K type strain sequencing project: providing services to taxonomists for standard genome sequencing and annotation.</title>
        <authorList>
            <consortium name="The Broad Institute Genomics Platform"/>
            <consortium name="The Broad Institute Genome Sequencing Center for Infectious Disease"/>
            <person name="Wu L."/>
            <person name="Ma J."/>
        </authorList>
    </citation>
    <scope>NUCLEOTIDE SEQUENCE [LARGE SCALE GENOMIC DNA]</scope>
    <source>
        <strain evidence="9">KCTC 42911</strain>
    </source>
</reference>
<dbReference type="InterPro" id="IPR015797">
    <property type="entry name" value="NUDIX_hydrolase-like_dom_sf"/>
</dbReference>
<sequence length="239" mass="26235">MNGQATTVQDKSAIRNAATVIVLRDRMDEPAILMGQRGAKAAFMPNKFVFPGGAMDAGDANIPLATPLPEICRERLVEQSEADLAHPLAAAAIRELWEETGLILGTPGEWSGTVPGDWQSFAATGHLPAAHGLQFVFRALTPPGRPRRFDARFFLVDASEIQGDLDDFTHACDELSHLQWIPLKDARKFDLPFITEVVLAEVGARARDPEPPASVPYFRNNDEASLFLRLHGYPMPDTH</sequence>
<keyword evidence="9" id="KW-1185">Reference proteome</keyword>
<evidence type="ECO:0000259" key="7">
    <source>
        <dbReference type="PROSITE" id="PS51462"/>
    </source>
</evidence>
<comment type="cofactor">
    <cofactor evidence="2">
        <name>Mg(2+)</name>
        <dbReference type="ChEBI" id="CHEBI:18420"/>
    </cofactor>
</comment>
<dbReference type="PANTHER" id="PTHR12318">
    <property type="entry name" value="TESTOSTERONE-REGULATED PROTEIN RP2"/>
    <property type="match status" value="1"/>
</dbReference>
<evidence type="ECO:0000256" key="1">
    <source>
        <dbReference type="ARBA" id="ARBA00001936"/>
    </source>
</evidence>
<comment type="caution">
    <text evidence="8">The sequence shown here is derived from an EMBL/GenBank/DDBJ whole genome shotgun (WGS) entry which is preliminary data.</text>
</comment>
<dbReference type="InterPro" id="IPR000086">
    <property type="entry name" value="NUDIX_hydrolase_dom"/>
</dbReference>
<name>A0ABV7TKE5_9RHOB</name>
<evidence type="ECO:0000256" key="2">
    <source>
        <dbReference type="ARBA" id="ARBA00001946"/>
    </source>
</evidence>
<proteinExistence type="predicted"/>
<keyword evidence="5" id="KW-0460">Magnesium</keyword>
<dbReference type="CDD" id="cd18870">
    <property type="entry name" value="NUDIX_AcylCoAdiphos_Nudt19"/>
    <property type="match status" value="1"/>
</dbReference>